<keyword evidence="4" id="KW-1185">Reference proteome</keyword>
<feature type="compositionally biased region" description="Low complexity" evidence="1">
    <location>
        <begin position="95"/>
        <end position="107"/>
    </location>
</feature>
<evidence type="ECO:0000256" key="1">
    <source>
        <dbReference type="SAM" id="MobiDB-lite"/>
    </source>
</evidence>
<accession>A0ABR2ZUF5</accession>
<evidence type="ECO:0000313" key="4">
    <source>
        <dbReference type="Proteomes" id="UP001437256"/>
    </source>
</evidence>
<evidence type="ECO:0000256" key="2">
    <source>
        <dbReference type="SAM" id="Phobius"/>
    </source>
</evidence>
<reference evidence="3 4" key="1">
    <citation type="submission" date="2024-05" db="EMBL/GenBank/DDBJ databases">
        <title>A draft genome resource for the thread blight pathogen Marasmius tenuissimus strain MS-2.</title>
        <authorList>
            <person name="Yulfo-Soto G.E."/>
            <person name="Baruah I.K."/>
            <person name="Amoako-Attah I."/>
            <person name="Bukari Y."/>
            <person name="Meinhardt L.W."/>
            <person name="Bailey B.A."/>
            <person name="Cohen S.P."/>
        </authorList>
    </citation>
    <scope>NUCLEOTIDE SEQUENCE [LARGE SCALE GENOMIC DNA]</scope>
    <source>
        <strain evidence="3 4">MS-2</strain>
    </source>
</reference>
<feature type="compositionally biased region" description="Polar residues" evidence="1">
    <location>
        <begin position="114"/>
        <end position="124"/>
    </location>
</feature>
<organism evidence="3 4">
    <name type="scientific">Marasmius tenuissimus</name>
    <dbReference type="NCBI Taxonomy" id="585030"/>
    <lineage>
        <taxon>Eukaryota</taxon>
        <taxon>Fungi</taxon>
        <taxon>Dikarya</taxon>
        <taxon>Basidiomycota</taxon>
        <taxon>Agaricomycotina</taxon>
        <taxon>Agaricomycetes</taxon>
        <taxon>Agaricomycetidae</taxon>
        <taxon>Agaricales</taxon>
        <taxon>Marasmiineae</taxon>
        <taxon>Marasmiaceae</taxon>
        <taxon>Marasmius</taxon>
    </lineage>
</organism>
<evidence type="ECO:0008006" key="5">
    <source>
        <dbReference type="Google" id="ProtNLM"/>
    </source>
</evidence>
<dbReference type="Proteomes" id="UP001437256">
    <property type="component" value="Unassembled WGS sequence"/>
</dbReference>
<evidence type="ECO:0000313" key="3">
    <source>
        <dbReference type="EMBL" id="KAL0063957.1"/>
    </source>
</evidence>
<dbReference type="EMBL" id="JBBXMP010000070">
    <property type="protein sequence ID" value="KAL0063957.1"/>
    <property type="molecule type" value="Genomic_DNA"/>
</dbReference>
<feature type="region of interest" description="Disordered" evidence="1">
    <location>
        <begin position="206"/>
        <end position="242"/>
    </location>
</feature>
<feature type="region of interest" description="Disordered" evidence="1">
    <location>
        <begin position="262"/>
        <end position="292"/>
    </location>
</feature>
<feature type="compositionally biased region" description="Polar residues" evidence="1">
    <location>
        <begin position="219"/>
        <end position="242"/>
    </location>
</feature>
<proteinExistence type="predicted"/>
<feature type="transmembrane region" description="Helical" evidence="2">
    <location>
        <begin position="127"/>
        <end position="150"/>
    </location>
</feature>
<feature type="compositionally biased region" description="Basic and acidic residues" evidence="1">
    <location>
        <begin position="281"/>
        <end position="292"/>
    </location>
</feature>
<gene>
    <name evidence="3" type="ORF">AAF712_009147</name>
</gene>
<keyword evidence="2" id="KW-0472">Membrane</keyword>
<keyword evidence="2" id="KW-1133">Transmembrane helix</keyword>
<name>A0ABR2ZUF5_9AGAR</name>
<keyword evidence="2" id="KW-0812">Transmembrane</keyword>
<comment type="caution">
    <text evidence="3">The sequence shown here is derived from an EMBL/GenBank/DDBJ whole genome shotgun (WGS) entry which is preliminary data.</text>
</comment>
<feature type="region of interest" description="Disordered" evidence="1">
    <location>
        <begin position="95"/>
        <end position="127"/>
    </location>
</feature>
<sequence length="292" mass="31744">MLPAIVWLPGEKSGDWTMVHALSSLYRRNFSSPDLQDYVRDYLAVQYNALLDFATVGGNIYGISWTGDPGTQLNPISQTAALTVLISAITLENSPSSAPVPAKSSSAPPDPSPTDSTHTHQPPSNRAIIGGSVGGVLVVVGLGIGIWWLLCRRRRDKVDKAPGTHKDHGPFFDGVTSNHLAVSPFTEHLRNRGEPVQSLGGTSIISQSHQQETGHLASTRRSAPTSSYRSSFTNSTGQGTSSVNELVAELRTLRLQQSRLLERAWEEEDSPPPQYYSVRSARSEQCKEAKEK</sequence>
<protein>
    <recommendedName>
        <fullName evidence="5">Glycoside hydrolase family 76 protein</fullName>
    </recommendedName>
</protein>